<dbReference type="Proteomes" id="UP000192569">
    <property type="component" value="Chromosome I"/>
</dbReference>
<dbReference type="InterPro" id="IPR036165">
    <property type="entry name" value="YefM-like_sf"/>
</dbReference>
<comment type="function">
    <text evidence="2">Antitoxin component of a type II toxin-antitoxin (TA) system.</text>
</comment>
<evidence type="ECO:0000256" key="1">
    <source>
        <dbReference type="ARBA" id="ARBA00009981"/>
    </source>
</evidence>
<dbReference type="Gene3D" id="3.40.1620.10">
    <property type="entry name" value="YefM-like domain"/>
    <property type="match status" value="1"/>
</dbReference>
<dbReference type="AlphaFoldDB" id="A0A1W1VXZ8"/>
<reference evidence="3 4" key="1">
    <citation type="submission" date="2017-04" db="EMBL/GenBank/DDBJ databases">
        <authorList>
            <person name="Afonso C.L."/>
            <person name="Miller P.J."/>
            <person name="Scott M.A."/>
            <person name="Spackman E."/>
            <person name="Goraichik I."/>
            <person name="Dimitrov K.M."/>
            <person name="Suarez D.L."/>
            <person name="Swayne D.E."/>
        </authorList>
    </citation>
    <scope>NUCLEOTIDE SEQUENCE [LARGE SCALE GENOMIC DNA]</scope>
    <source>
        <strain evidence="3 4">ToBE</strain>
    </source>
</reference>
<comment type="similarity">
    <text evidence="1 2">Belongs to the phD/YefM antitoxin family.</text>
</comment>
<evidence type="ECO:0000313" key="4">
    <source>
        <dbReference type="Proteomes" id="UP000192569"/>
    </source>
</evidence>
<sequence length="100" mass="11802">MRMVNVTEIRTGIREVLSELAKTREPIVVLQRSRPVAYLVDPETFEKLWHADGRVSLRERRREIYDRVLSLRTKMAGKATRQEDSVLLLRRLREGQGRNE</sequence>
<dbReference type="InterPro" id="IPR006442">
    <property type="entry name" value="Antitoxin_Phd/YefM"/>
</dbReference>
<dbReference type="STRING" id="698762.SAMN00808754_2207"/>
<keyword evidence="4" id="KW-1185">Reference proteome</keyword>
<organism evidence="3 4">
    <name type="scientific">Thermanaeromonas toyohensis ToBE</name>
    <dbReference type="NCBI Taxonomy" id="698762"/>
    <lineage>
        <taxon>Bacteria</taxon>
        <taxon>Bacillati</taxon>
        <taxon>Bacillota</taxon>
        <taxon>Clostridia</taxon>
        <taxon>Neomoorellales</taxon>
        <taxon>Neomoorellaceae</taxon>
        <taxon>Thermanaeromonas</taxon>
    </lineage>
</organism>
<gene>
    <name evidence="3" type="ORF">SAMN00808754_2207</name>
</gene>
<evidence type="ECO:0000313" key="3">
    <source>
        <dbReference type="EMBL" id="SMB98218.1"/>
    </source>
</evidence>
<dbReference type="EMBL" id="LT838272">
    <property type="protein sequence ID" value="SMB98218.1"/>
    <property type="molecule type" value="Genomic_DNA"/>
</dbReference>
<dbReference type="OrthoDB" id="1807935at2"/>
<evidence type="ECO:0000256" key="2">
    <source>
        <dbReference type="RuleBase" id="RU362080"/>
    </source>
</evidence>
<proteinExistence type="inferred from homology"/>
<dbReference type="SUPFAM" id="SSF143120">
    <property type="entry name" value="YefM-like"/>
    <property type="match status" value="1"/>
</dbReference>
<name>A0A1W1VXZ8_9FIRM</name>
<accession>A0A1W1VXZ8</accession>
<protein>
    <recommendedName>
        <fullName evidence="2">Antitoxin</fullName>
    </recommendedName>
</protein>
<dbReference type="Pfam" id="PF02604">
    <property type="entry name" value="PhdYeFM_antitox"/>
    <property type="match status" value="1"/>
</dbReference>